<comment type="caution">
    <text evidence="5">The sequence shown here is derived from an EMBL/GenBank/DDBJ whole genome shotgun (WGS) entry which is preliminary data.</text>
</comment>
<dbReference type="PANTHER" id="PTHR37423:SF2">
    <property type="entry name" value="MEMBRANE-BOUND LYTIC MUREIN TRANSGLYCOSYLASE C"/>
    <property type="match status" value="1"/>
</dbReference>
<sequence>MLVQRLLLSKTISRALFLVIGLIFISHSVAASTPVPDPVKTVLSSTSPSPVNNGPIKKGNKTITFDLLSEEDLSLYRRIFALQAQGRWKDADKKISRLDDKILLGHVLAQRYLHPTAYRSKYKELKAWLSNYADHPQADIIYKLALQRRPKNYTRPNRPIQFKSAAYRAHGKNYSYRSSKKLSKEDHKKALRLKTQLKRNVLNTRLSITEDVIKNDKAKRLLDPIEINQTYARLAAAWYYYNKDQKAYDLASKATQSRKYVPSADWIAGLAAWRMGETEKARSHFTHLAQASRANGWMRSAGAYWAARTNLKLKSPQNVSKNLYLAAEYPRTFYGILARRALGLDLTFDDDAKLLAQSTAETLKNHTSSRRALAFLQLDKREEAQQELKRLIGSLDGDEIHAFIRLTEQVGMPELAFRLGARLAAEEKIEQQPPATSRGIIDAALYPIPKWKPNGGFEVDRALVFAFMRQESSFNPDAKSPDGARGLLQLMPQTADYIAKDRSFLGKDRNQLYDPSLNLELGQKYLEYLLSHSYVEGDLFKLATAYNGGPGNLGKWERNITYNNDPLLFIESLPSRETRLFIERVLTNLWIYRARLNQYSPSLDTLAAGHWPRYEALDNSQNSSESDLAENAKVR</sequence>
<dbReference type="CDD" id="cd13401">
    <property type="entry name" value="Slt70-like"/>
    <property type="match status" value="1"/>
</dbReference>
<dbReference type="InterPro" id="IPR008939">
    <property type="entry name" value="Lytic_TGlycosylase_superhlx_U"/>
</dbReference>
<keyword evidence="3" id="KW-0732">Signal</keyword>
<dbReference type="Proteomes" id="UP001597294">
    <property type="component" value="Unassembled WGS sequence"/>
</dbReference>
<dbReference type="SUPFAM" id="SSF53955">
    <property type="entry name" value="Lysozyme-like"/>
    <property type="match status" value="1"/>
</dbReference>
<accession>A0ABW5BDZ9</accession>
<comment type="similarity">
    <text evidence="2">Belongs to the virb1 family.</text>
</comment>
<keyword evidence="6" id="KW-1185">Reference proteome</keyword>
<evidence type="ECO:0000313" key="5">
    <source>
        <dbReference type="EMBL" id="MFD2204317.1"/>
    </source>
</evidence>
<evidence type="ECO:0000256" key="1">
    <source>
        <dbReference type="ARBA" id="ARBA00007734"/>
    </source>
</evidence>
<gene>
    <name evidence="5" type="ORF">ACFSKO_01775</name>
</gene>
<dbReference type="Gene3D" id="1.25.20.10">
    <property type="entry name" value="Bacterial muramidases"/>
    <property type="match status" value="1"/>
</dbReference>
<dbReference type="SUPFAM" id="SSF48435">
    <property type="entry name" value="Bacterial muramidases"/>
    <property type="match status" value="1"/>
</dbReference>
<dbReference type="Gene3D" id="1.10.530.10">
    <property type="match status" value="1"/>
</dbReference>
<evidence type="ECO:0000313" key="6">
    <source>
        <dbReference type="Proteomes" id="UP001597294"/>
    </source>
</evidence>
<organism evidence="5 6">
    <name type="scientific">Kiloniella antarctica</name>
    <dbReference type="NCBI Taxonomy" id="1550907"/>
    <lineage>
        <taxon>Bacteria</taxon>
        <taxon>Pseudomonadati</taxon>
        <taxon>Pseudomonadota</taxon>
        <taxon>Alphaproteobacteria</taxon>
        <taxon>Rhodospirillales</taxon>
        <taxon>Kiloniellaceae</taxon>
        <taxon>Kiloniella</taxon>
    </lineage>
</organism>
<reference evidence="6" key="1">
    <citation type="journal article" date="2019" name="Int. J. Syst. Evol. Microbiol.">
        <title>The Global Catalogue of Microorganisms (GCM) 10K type strain sequencing project: providing services to taxonomists for standard genome sequencing and annotation.</title>
        <authorList>
            <consortium name="The Broad Institute Genomics Platform"/>
            <consortium name="The Broad Institute Genome Sequencing Center for Infectious Disease"/>
            <person name="Wu L."/>
            <person name="Ma J."/>
        </authorList>
    </citation>
    <scope>NUCLEOTIDE SEQUENCE [LARGE SCALE GENOMIC DNA]</scope>
    <source>
        <strain evidence="6">CGMCC 4.7192</strain>
    </source>
</reference>
<evidence type="ECO:0000259" key="4">
    <source>
        <dbReference type="Pfam" id="PF01464"/>
    </source>
</evidence>
<protein>
    <submittedName>
        <fullName evidence="5">Lytic transglycosylase domain-containing protein</fullName>
    </submittedName>
</protein>
<feature type="domain" description="Transglycosylase SLT" evidence="4">
    <location>
        <begin position="457"/>
        <end position="559"/>
    </location>
</feature>
<dbReference type="InterPro" id="IPR008258">
    <property type="entry name" value="Transglycosylase_SLT_dom_1"/>
</dbReference>
<evidence type="ECO:0000256" key="3">
    <source>
        <dbReference type="ARBA" id="ARBA00022729"/>
    </source>
</evidence>
<proteinExistence type="inferred from homology"/>
<dbReference type="Pfam" id="PF01464">
    <property type="entry name" value="SLT"/>
    <property type="match status" value="1"/>
</dbReference>
<name>A0ABW5BDZ9_9PROT</name>
<comment type="similarity">
    <text evidence="1">Belongs to the transglycosylase Slt family.</text>
</comment>
<dbReference type="InterPro" id="IPR023346">
    <property type="entry name" value="Lysozyme-like_dom_sf"/>
</dbReference>
<dbReference type="PANTHER" id="PTHR37423">
    <property type="entry name" value="SOLUBLE LYTIC MUREIN TRANSGLYCOSYLASE-RELATED"/>
    <property type="match status" value="1"/>
</dbReference>
<evidence type="ECO:0000256" key="2">
    <source>
        <dbReference type="ARBA" id="ARBA00009387"/>
    </source>
</evidence>
<dbReference type="RefSeq" id="WP_380247777.1">
    <property type="nucleotide sequence ID" value="NZ_JBHUII010000001.1"/>
</dbReference>
<dbReference type="EMBL" id="JBHUII010000001">
    <property type="protein sequence ID" value="MFD2204317.1"/>
    <property type="molecule type" value="Genomic_DNA"/>
</dbReference>